<comment type="subcellular location">
    <subcellularLocation>
        <location evidence="1">Mitochondrion</location>
    </subcellularLocation>
</comment>
<keyword evidence="2" id="KW-0496">Mitochondrion</keyword>
<dbReference type="AlphaFoldDB" id="A0ABD0V3I7"/>
<accession>A0ABD0V3I7</accession>
<dbReference type="CDD" id="cd00926">
    <property type="entry name" value="Cyt_c_Oxidase_VIb"/>
    <property type="match status" value="1"/>
</dbReference>
<dbReference type="InterPro" id="IPR003213">
    <property type="entry name" value="Cyt_c_oxidase_su6B"/>
</dbReference>
<organism evidence="5 6">
    <name type="scientific">Dendrobium thyrsiflorum</name>
    <name type="common">Pinecone-like raceme dendrobium</name>
    <name type="synonym">Orchid</name>
    <dbReference type="NCBI Taxonomy" id="117978"/>
    <lineage>
        <taxon>Eukaryota</taxon>
        <taxon>Viridiplantae</taxon>
        <taxon>Streptophyta</taxon>
        <taxon>Embryophyta</taxon>
        <taxon>Tracheophyta</taxon>
        <taxon>Spermatophyta</taxon>
        <taxon>Magnoliopsida</taxon>
        <taxon>Liliopsida</taxon>
        <taxon>Asparagales</taxon>
        <taxon>Orchidaceae</taxon>
        <taxon>Epidendroideae</taxon>
        <taxon>Malaxideae</taxon>
        <taxon>Dendrobiinae</taxon>
        <taxon>Dendrobium</taxon>
    </lineage>
</organism>
<feature type="compositionally biased region" description="Polar residues" evidence="4">
    <location>
        <begin position="199"/>
        <end position="209"/>
    </location>
</feature>
<evidence type="ECO:0000256" key="2">
    <source>
        <dbReference type="ARBA" id="ARBA00023128"/>
    </source>
</evidence>
<dbReference type="PANTHER" id="PTHR46281:SF31">
    <property type="entry name" value="CYTOCHROME C OXIDASE SUBUNIT"/>
    <property type="match status" value="1"/>
</dbReference>
<evidence type="ECO:0008006" key="7">
    <source>
        <dbReference type="Google" id="ProtNLM"/>
    </source>
</evidence>
<dbReference type="Proteomes" id="UP001552299">
    <property type="component" value="Unassembled WGS sequence"/>
</dbReference>
<dbReference type="Pfam" id="PF02297">
    <property type="entry name" value="COX6B"/>
    <property type="match status" value="1"/>
</dbReference>
<evidence type="ECO:0000313" key="6">
    <source>
        <dbReference type="Proteomes" id="UP001552299"/>
    </source>
</evidence>
<dbReference type="Gene3D" id="1.10.10.140">
    <property type="entry name" value="Cytochrome c oxidase, subunit VIb"/>
    <property type="match status" value="1"/>
</dbReference>
<dbReference type="SUPFAM" id="SSF47694">
    <property type="entry name" value="Cytochrome c oxidase subunit h"/>
    <property type="match status" value="1"/>
</dbReference>
<keyword evidence="6" id="KW-1185">Reference proteome</keyword>
<proteinExistence type="predicted"/>
<feature type="compositionally biased region" description="Low complexity" evidence="4">
    <location>
        <begin position="223"/>
        <end position="238"/>
    </location>
</feature>
<sequence>MQESNSERYSVFGRLHRLDKKSVGAARLLCFAKWRVYSEKVQESSSERFPARKSLFLRPGYDGSKRSAVCKNSYKKNTRVWPACSAINRRIHRVWSFLGFWTAVYELQSVRREQLPAMAETEQKEKIPGLSEEWLLVEKSEQDDHSNTSEQASGESLAEKIDQAAVAEENAPNTGEEGKTPKEEEKQEVKEDAPIPKENSVTPEQNAEPSQEVGEKSEPVETASAAEENSANPIPETDQAQEVEENEEAKEETPIIKLETAPADFRFPTTNQTRHCFTRYIEYHRCIDAKGEGAPECQKFAKYYRSLCPAEWIERWNEQRENGTFPGPL</sequence>
<dbReference type="PROSITE" id="PS51808">
    <property type="entry name" value="CHCH"/>
    <property type="match status" value="1"/>
</dbReference>
<dbReference type="GO" id="GO:0016020">
    <property type="term" value="C:membrane"/>
    <property type="evidence" value="ECO:0007669"/>
    <property type="project" value="UniProtKB-ARBA"/>
</dbReference>
<feature type="region of interest" description="Disordered" evidence="4">
    <location>
        <begin position="167"/>
        <end position="254"/>
    </location>
</feature>
<dbReference type="EMBL" id="JANQDX010000010">
    <property type="protein sequence ID" value="KAL0917081.1"/>
    <property type="molecule type" value="Genomic_DNA"/>
</dbReference>
<name>A0ABD0V3I7_DENTH</name>
<protein>
    <recommendedName>
        <fullName evidence="7">Cytochrome c oxidase subunit 6b-1</fullName>
    </recommendedName>
</protein>
<dbReference type="InterPro" id="IPR048280">
    <property type="entry name" value="COX6B-like"/>
</dbReference>
<keyword evidence="3" id="KW-1015">Disulfide bond</keyword>
<evidence type="ECO:0000256" key="3">
    <source>
        <dbReference type="ARBA" id="ARBA00023157"/>
    </source>
</evidence>
<evidence type="ECO:0000256" key="4">
    <source>
        <dbReference type="SAM" id="MobiDB-lite"/>
    </source>
</evidence>
<reference evidence="5 6" key="1">
    <citation type="journal article" date="2024" name="Plant Biotechnol. J.">
        <title>Dendrobium thyrsiflorum genome and its molecular insights into genes involved in important horticultural traits.</title>
        <authorList>
            <person name="Chen B."/>
            <person name="Wang J.Y."/>
            <person name="Zheng P.J."/>
            <person name="Li K.L."/>
            <person name="Liang Y.M."/>
            <person name="Chen X.F."/>
            <person name="Zhang C."/>
            <person name="Zhao X."/>
            <person name="He X."/>
            <person name="Zhang G.Q."/>
            <person name="Liu Z.J."/>
            <person name="Xu Q."/>
        </authorList>
    </citation>
    <scope>NUCLEOTIDE SEQUENCE [LARGE SCALE GENOMIC DNA]</scope>
    <source>
        <strain evidence="5">GZMU011</strain>
    </source>
</reference>
<feature type="compositionally biased region" description="Acidic residues" evidence="4">
    <location>
        <begin position="239"/>
        <end position="250"/>
    </location>
</feature>
<comment type="caution">
    <text evidence="5">The sequence shown here is derived from an EMBL/GenBank/DDBJ whole genome shotgun (WGS) entry which is preliminary data.</text>
</comment>
<dbReference type="GO" id="GO:0005739">
    <property type="term" value="C:mitochondrion"/>
    <property type="evidence" value="ECO:0007669"/>
    <property type="project" value="UniProtKB-SubCell"/>
</dbReference>
<feature type="compositionally biased region" description="Basic and acidic residues" evidence="4">
    <location>
        <begin position="176"/>
        <end position="195"/>
    </location>
</feature>
<evidence type="ECO:0000256" key="1">
    <source>
        <dbReference type="ARBA" id="ARBA00004173"/>
    </source>
</evidence>
<gene>
    <name evidence="5" type="ORF">M5K25_012122</name>
</gene>
<dbReference type="PANTHER" id="PTHR46281">
    <property type="entry name" value="CYTOCHROME C OXIDASE SUBUNIT 6B"/>
    <property type="match status" value="1"/>
</dbReference>
<dbReference type="InterPro" id="IPR036549">
    <property type="entry name" value="CX6/COA6-like_sf"/>
</dbReference>
<evidence type="ECO:0000313" key="5">
    <source>
        <dbReference type="EMBL" id="KAL0917081.1"/>
    </source>
</evidence>
<dbReference type="FunFam" id="1.10.10.140:FF:000001">
    <property type="entry name" value="Cytochrome c oxidase subunit 6B1"/>
    <property type="match status" value="1"/>
</dbReference>